<dbReference type="AlphaFoldDB" id="A0AAV8YYA8"/>
<protein>
    <recommendedName>
        <fullName evidence="4">Aldehyde dehydrogenase</fullName>
    </recommendedName>
</protein>
<feature type="active site" evidence="5">
    <location>
        <position position="279"/>
    </location>
</feature>
<keyword evidence="8" id="KW-0472">Membrane</keyword>
<comment type="caution">
    <text evidence="10">The sequence shown here is derived from an EMBL/GenBank/DDBJ whole genome shotgun (WGS) entry which is preliminary data.</text>
</comment>
<dbReference type="InterPro" id="IPR012394">
    <property type="entry name" value="Aldehyde_DH_NAD(P)"/>
</dbReference>
<dbReference type="GO" id="GO:0005737">
    <property type="term" value="C:cytoplasm"/>
    <property type="evidence" value="ECO:0007669"/>
    <property type="project" value="TreeGrafter"/>
</dbReference>
<sequence length="529" mass="59707">MTPVESESGEVTASETLGNDHSWVSIIEIDENAISKKSASDVVETLRTAFATGRTKPLKYREGQLKGLRRFLEKCSEDIEKALYKDLRKHKMECTMCEIELVLNDLRHTIYDFKNWAKPKKPEKRLVNILDGVYIYKDPYGVVLIMGAWNYPILLSLGPVVGALAAGNAVILKPSELSPATANVMAKLLPKYLDPECFQVYLGGIEETTELLKERFDYIFFTGSTMVGKIVHQAAAKHLTPTTLELGGKSPLYLDETVNMSKATRRILWGKYLNSGQTCVAPDYLLCTKPVQEKFLQEARKVIVEFYGQDPKKSPHLSRIVTERHFRRLVKFITFENVAIGGSYDETERIISPTVLINVSADDPIMKEEIFGPILPIVNVKDAGEAIDFINSKEKPLALYIFSKKKDVQKMFLTKTSAGTVCVNETITQLTTENLPFGGVGSSGMGNYHGKYGFDTFSHHKAVLVKDYSMFTDISLSLRNPPYTPMKENMINFLVKRRRGIQFRYIQYVCVFILGMGFMRLWNSMTGDD</sequence>
<accession>A0AAV8YYA8</accession>
<dbReference type="FunFam" id="3.40.605.10:FF:000004">
    <property type="entry name" value="Aldehyde dehydrogenase"/>
    <property type="match status" value="1"/>
</dbReference>
<feature type="transmembrane region" description="Helical" evidence="8">
    <location>
        <begin position="505"/>
        <end position="522"/>
    </location>
</feature>
<keyword evidence="11" id="KW-1185">Reference proteome</keyword>
<keyword evidence="3" id="KW-0520">NAD</keyword>
<dbReference type="Gene3D" id="3.40.309.10">
    <property type="entry name" value="Aldehyde Dehydrogenase, Chain A, domain 2"/>
    <property type="match status" value="1"/>
</dbReference>
<dbReference type="InterPro" id="IPR016161">
    <property type="entry name" value="Ald_DH/histidinol_DH"/>
</dbReference>
<dbReference type="Proteomes" id="UP001162162">
    <property type="component" value="Unassembled WGS sequence"/>
</dbReference>
<proteinExistence type="inferred from homology"/>
<evidence type="ECO:0000256" key="7">
    <source>
        <dbReference type="RuleBase" id="RU003345"/>
    </source>
</evidence>
<evidence type="ECO:0000256" key="8">
    <source>
        <dbReference type="SAM" id="Phobius"/>
    </source>
</evidence>
<feature type="active site" evidence="5 6">
    <location>
        <position position="245"/>
    </location>
</feature>
<evidence type="ECO:0000256" key="2">
    <source>
        <dbReference type="ARBA" id="ARBA00023002"/>
    </source>
</evidence>
<dbReference type="FunFam" id="3.40.309.10:FF:000003">
    <property type="entry name" value="Aldehyde dehydrogenase"/>
    <property type="match status" value="1"/>
</dbReference>
<dbReference type="InterPro" id="IPR016163">
    <property type="entry name" value="Ald_DH_C"/>
</dbReference>
<dbReference type="Gene3D" id="3.40.605.10">
    <property type="entry name" value="Aldehyde Dehydrogenase, Chain A, domain 1"/>
    <property type="match status" value="1"/>
</dbReference>
<organism evidence="10 11">
    <name type="scientific">Aromia moschata</name>
    <dbReference type="NCBI Taxonomy" id="1265417"/>
    <lineage>
        <taxon>Eukaryota</taxon>
        <taxon>Metazoa</taxon>
        <taxon>Ecdysozoa</taxon>
        <taxon>Arthropoda</taxon>
        <taxon>Hexapoda</taxon>
        <taxon>Insecta</taxon>
        <taxon>Pterygota</taxon>
        <taxon>Neoptera</taxon>
        <taxon>Endopterygota</taxon>
        <taxon>Coleoptera</taxon>
        <taxon>Polyphaga</taxon>
        <taxon>Cucujiformia</taxon>
        <taxon>Chrysomeloidea</taxon>
        <taxon>Cerambycidae</taxon>
        <taxon>Cerambycinae</taxon>
        <taxon>Callichromatini</taxon>
        <taxon>Aromia</taxon>
    </lineage>
</organism>
<dbReference type="InterPro" id="IPR015590">
    <property type="entry name" value="Aldehyde_DH_dom"/>
</dbReference>
<name>A0AAV8YYA8_9CUCU</name>
<dbReference type="InterPro" id="IPR016160">
    <property type="entry name" value="Ald_DH_CS_CYS"/>
</dbReference>
<dbReference type="PIRSF" id="PIRSF036492">
    <property type="entry name" value="ALDH"/>
    <property type="match status" value="1"/>
</dbReference>
<evidence type="ECO:0000313" key="11">
    <source>
        <dbReference type="Proteomes" id="UP001162162"/>
    </source>
</evidence>
<dbReference type="PANTHER" id="PTHR43570">
    <property type="entry name" value="ALDEHYDE DEHYDROGENASE"/>
    <property type="match status" value="1"/>
</dbReference>
<dbReference type="Pfam" id="PF00171">
    <property type="entry name" value="Aldedh"/>
    <property type="match status" value="1"/>
</dbReference>
<comment type="similarity">
    <text evidence="1 4 7">Belongs to the aldehyde dehydrogenase family.</text>
</comment>
<keyword evidence="8" id="KW-1133">Transmembrane helix</keyword>
<keyword evidence="2 4" id="KW-0560">Oxidoreductase</keyword>
<dbReference type="InterPro" id="IPR029510">
    <property type="entry name" value="Ald_DH_CS_GLU"/>
</dbReference>
<evidence type="ECO:0000256" key="4">
    <source>
        <dbReference type="PIRNR" id="PIRNR036492"/>
    </source>
</evidence>
<dbReference type="PROSITE" id="PS00687">
    <property type="entry name" value="ALDEHYDE_DEHYDR_GLU"/>
    <property type="match status" value="1"/>
</dbReference>
<dbReference type="InterPro" id="IPR016162">
    <property type="entry name" value="Ald_DH_N"/>
</dbReference>
<dbReference type="PROSITE" id="PS00070">
    <property type="entry name" value="ALDEHYDE_DEHYDR_CYS"/>
    <property type="match status" value="1"/>
</dbReference>
<evidence type="ECO:0000256" key="6">
    <source>
        <dbReference type="PROSITE-ProRule" id="PRU10007"/>
    </source>
</evidence>
<dbReference type="CDD" id="cd07132">
    <property type="entry name" value="ALDH_F3AB"/>
    <property type="match status" value="1"/>
</dbReference>
<gene>
    <name evidence="10" type="ORF">NQ318_013972</name>
</gene>
<dbReference type="GO" id="GO:0004029">
    <property type="term" value="F:aldehyde dehydrogenase (NAD+) activity"/>
    <property type="evidence" value="ECO:0007669"/>
    <property type="project" value="TreeGrafter"/>
</dbReference>
<dbReference type="PANTHER" id="PTHR43570:SF16">
    <property type="entry name" value="ALDEHYDE DEHYDROGENASE TYPE III, ISOFORM Q"/>
    <property type="match status" value="1"/>
</dbReference>
<dbReference type="EMBL" id="JAPWTK010000028">
    <property type="protein sequence ID" value="KAJ8956619.1"/>
    <property type="molecule type" value="Genomic_DNA"/>
</dbReference>
<evidence type="ECO:0000256" key="1">
    <source>
        <dbReference type="ARBA" id="ARBA00009986"/>
    </source>
</evidence>
<dbReference type="GO" id="GO:0006081">
    <property type="term" value="P:aldehyde metabolic process"/>
    <property type="evidence" value="ECO:0007669"/>
    <property type="project" value="InterPro"/>
</dbReference>
<keyword evidence="8" id="KW-0812">Transmembrane</keyword>
<evidence type="ECO:0000313" key="10">
    <source>
        <dbReference type="EMBL" id="KAJ8956619.1"/>
    </source>
</evidence>
<reference evidence="10" key="1">
    <citation type="journal article" date="2023" name="Insect Mol. Biol.">
        <title>Genome sequencing provides insights into the evolution of gene families encoding plant cell wall-degrading enzymes in longhorned beetles.</title>
        <authorList>
            <person name="Shin N.R."/>
            <person name="Okamura Y."/>
            <person name="Kirsch R."/>
            <person name="Pauchet Y."/>
        </authorList>
    </citation>
    <scope>NUCLEOTIDE SEQUENCE</scope>
    <source>
        <strain evidence="10">AMC_N1</strain>
    </source>
</reference>
<evidence type="ECO:0000259" key="9">
    <source>
        <dbReference type="Pfam" id="PF00171"/>
    </source>
</evidence>
<dbReference type="SUPFAM" id="SSF53720">
    <property type="entry name" value="ALDH-like"/>
    <property type="match status" value="1"/>
</dbReference>
<feature type="domain" description="Aldehyde dehydrogenase" evidence="9">
    <location>
        <begin position="34"/>
        <end position="463"/>
    </location>
</feature>
<evidence type="ECO:0000256" key="5">
    <source>
        <dbReference type="PIRSR" id="PIRSR036492-1"/>
    </source>
</evidence>
<evidence type="ECO:0000256" key="3">
    <source>
        <dbReference type="ARBA" id="ARBA00023027"/>
    </source>
</evidence>